<evidence type="ECO:0000256" key="10">
    <source>
        <dbReference type="SAM" id="MobiDB-lite"/>
    </source>
</evidence>
<comment type="similarity">
    <text evidence="2 9">Belongs to the MIP/aquaporin (TC 1.A.8) family.</text>
</comment>
<dbReference type="PRINTS" id="PR02016">
    <property type="entry name" value="AQUAPORIN4"/>
</dbReference>
<dbReference type="InterPro" id="IPR000425">
    <property type="entry name" value="MIP"/>
</dbReference>
<evidence type="ECO:0000256" key="6">
    <source>
        <dbReference type="ARBA" id="ARBA00022737"/>
    </source>
</evidence>
<dbReference type="InterPro" id="IPR023271">
    <property type="entry name" value="Aquaporin-like"/>
</dbReference>
<proteinExistence type="inferred from homology"/>
<dbReference type="RefSeq" id="XP_055890696.1">
    <property type="nucleotide sequence ID" value="XM_056034721.1"/>
</dbReference>
<protein>
    <submittedName>
        <fullName evidence="13 14">Aquaporin-4-like isoform X3</fullName>
    </submittedName>
</protein>
<dbReference type="Proteomes" id="UP001165740">
    <property type="component" value="Chromosome 7"/>
</dbReference>
<evidence type="ECO:0000256" key="9">
    <source>
        <dbReference type="RuleBase" id="RU000477"/>
    </source>
</evidence>
<evidence type="ECO:0000256" key="2">
    <source>
        <dbReference type="ARBA" id="ARBA00006175"/>
    </source>
</evidence>
<feature type="region of interest" description="Disordered" evidence="10">
    <location>
        <begin position="278"/>
        <end position="300"/>
    </location>
</feature>
<keyword evidence="7 11" id="KW-1133">Transmembrane helix</keyword>
<dbReference type="GO" id="GO:0048878">
    <property type="term" value="P:chemical homeostasis"/>
    <property type="evidence" value="ECO:0007669"/>
    <property type="project" value="UniProtKB-ARBA"/>
</dbReference>
<feature type="transmembrane region" description="Helical" evidence="11">
    <location>
        <begin position="218"/>
        <end position="239"/>
    </location>
</feature>
<dbReference type="RefSeq" id="XP_055890697.1">
    <property type="nucleotide sequence ID" value="XM_056034722.1"/>
</dbReference>
<evidence type="ECO:0000313" key="13">
    <source>
        <dbReference type="RefSeq" id="XP_055890696.1"/>
    </source>
</evidence>
<dbReference type="PROSITE" id="PS00221">
    <property type="entry name" value="MIP"/>
    <property type="match status" value="1"/>
</dbReference>
<keyword evidence="5 9" id="KW-0812">Transmembrane</keyword>
<dbReference type="InterPro" id="IPR022357">
    <property type="entry name" value="MIP_CS"/>
</dbReference>
<keyword evidence="12" id="KW-1185">Reference proteome</keyword>
<dbReference type="InterPro" id="IPR034294">
    <property type="entry name" value="Aquaporin_transptr"/>
</dbReference>
<evidence type="ECO:0000256" key="1">
    <source>
        <dbReference type="ARBA" id="ARBA00004651"/>
    </source>
</evidence>
<keyword evidence="3 9" id="KW-0813">Transport</keyword>
<dbReference type="SUPFAM" id="SSF81338">
    <property type="entry name" value="Aquaporin-like"/>
    <property type="match status" value="1"/>
</dbReference>
<dbReference type="PRINTS" id="PR00783">
    <property type="entry name" value="MINTRINSICP"/>
</dbReference>
<evidence type="ECO:0000256" key="5">
    <source>
        <dbReference type="ARBA" id="ARBA00022692"/>
    </source>
</evidence>
<feature type="transmembrane region" description="Helical" evidence="11">
    <location>
        <begin position="57"/>
        <end position="78"/>
    </location>
</feature>
<feature type="transmembrane region" description="Helical" evidence="11">
    <location>
        <begin position="143"/>
        <end position="163"/>
    </location>
</feature>
<evidence type="ECO:0000256" key="11">
    <source>
        <dbReference type="SAM" id="Phobius"/>
    </source>
</evidence>
<feature type="transmembrane region" description="Helical" evidence="11">
    <location>
        <begin position="99"/>
        <end position="123"/>
    </location>
</feature>
<dbReference type="GeneID" id="106073175"/>
<evidence type="ECO:0000256" key="7">
    <source>
        <dbReference type="ARBA" id="ARBA00022989"/>
    </source>
</evidence>
<feature type="transmembrane region" description="Helical" evidence="11">
    <location>
        <begin position="175"/>
        <end position="192"/>
    </location>
</feature>
<dbReference type="CDD" id="cd00333">
    <property type="entry name" value="MIP"/>
    <property type="match status" value="1"/>
</dbReference>
<gene>
    <name evidence="13 14" type="primary">LOC106073175</name>
</gene>
<accession>A0A9W3ATZ1</accession>
<keyword evidence="4" id="KW-1003">Cell membrane</keyword>
<comment type="subcellular location">
    <subcellularLocation>
        <location evidence="1">Cell membrane</location>
        <topology evidence="1">Multi-pass membrane protein</topology>
    </subcellularLocation>
</comment>
<dbReference type="FunFam" id="1.20.1080.10:FF:000009">
    <property type="entry name" value="aquaporin-4 isoform X1"/>
    <property type="match status" value="1"/>
</dbReference>
<dbReference type="PANTHER" id="PTHR19139:SF199">
    <property type="entry name" value="MIP17260P"/>
    <property type="match status" value="1"/>
</dbReference>
<keyword evidence="6" id="KW-0677">Repeat</keyword>
<reference evidence="13 14" key="1">
    <citation type="submission" date="2025-04" db="UniProtKB">
        <authorList>
            <consortium name="RefSeq"/>
        </authorList>
    </citation>
    <scope>IDENTIFICATION</scope>
</reference>
<evidence type="ECO:0000313" key="14">
    <source>
        <dbReference type="RefSeq" id="XP_055890697.1"/>
    </source>
</evidence>
<evidence type="ECO:0000256" key="4">
    <source>
        <dbReference type="ARBA" id="ARBA00022475"/>
    </source>
</evidence>
<dbReference type="GO" id="GO:0015250">
    <property type="term" value="F:water channel activity"/>
    <property type="evidence" value="ECO:0007669"/>
    <property type="project" value="TreeGrafter"/>
</dbReference>
<evidence type="ECO:0000256" key="8">
    <source>
        <dbReference type="ARBA" id="ARBA00023136"/>
    </source>
</evidence>
<organism evidence="12 13">
    <name type="scientific">Biomphalaria glabrata</name>
    <name type="common">Bloodfluke planorb</name>
    <name type="synonym">Freshwater snail</name>
    <dbReference type="NCBI Taxonomy" id="6526"/>
    <lineage>
        <taxon>Eukaryota</taxon>
        <taxon>Metazoa</taxon>
        <taxon>Spiralia</taxon>
        <taxon>Lophotrochozoa</taxon>
        <taxon>Mollusca</taxon>
        <taxon>Gastropoda</taxon>
        <taxon>Heterobranchia</taxon>
        <taxon>Euthyneura</taxon>
        <taxon>Panpulmonata</taxon>
        <taxon>Hygrophila</taxon>
        <taxon>Lymnaeoidea</taxon>
        <taxon>Planorbidae</taxon>
        <taxon>Biomphalaria</taxon>
    </lineage>
</organism>
<keyword evidence="8 11" id="KW-0472">Membrane</keyword>
<evidence type="ECO:0000256" key="3">
    <source>
        <dbReference type="ARBA" id="ARBA00022448"/>
    </source>
</evidence>
<name>A0A9W3ATZ1_BIOGL</name>
<dbReference type="Pfam" id="PF00230">
    <property type="entry name" value="MIP"/>
    <property type="match status" value="1"/>
</dbReference>
<sequence>MPDSGKQQKTATSMEDISSLRLWKGIVAEFVGTLLLTLVGCGSCINLRGAANTTSNVVQIALCFGLSVATIVWSIAHVSGGHINPAVTMAMLAARKISLAKAVFFVLFQLIGAVVGAGILLGLTPEKDQSALGMTLVHEKISVGQAVGVELFITFVLVFTVFASCDNKRKDLNGSAPLAIGLSVTMCHLWAIDYTGSSMNTARSFGPALVMGTWDNHWVYWVGPILGGVGAGVLYEHLFAVNASLDKAKACLLSSDYDDAKYKAKKYKVRVIEEDPNEEELAETETMTEKGKKFGSTSNV</sequence>
<dbReference type="GO" id="GO:0005886">
    <property type="term" value="C:plasma membrane"/>
    <property type="evidence" value="ECO:0007669"/>
    <property type="project" value="UniProtKB-SubCell"/>
</dbReference>
<dbReference type="NCBIfam" id="TIGR00861">
    <property type="entry name" value="MIP"/>
    <property type="match status" value="1"/>
</dbReference>
<dbReference type="AlphaFoldDB" id="A0A9W3ATZ1"/>
<dbReference type="Gene3D" id="1.20.1080.10">
    <property type="entry name" value="Glycerol uptake facilitator protein"/>
    <property type="match status" value="1"/>
</dbReference>
<dbReference type="PANTHER" id="PTHR19139">
    <property type="entry name" value="AQUAPORIN TRANSPORTER"/>
    <property type="match status" value="1"/>
</dbReference>
<evidence type="ECO:0000313" key="12">
    <source>
        <dbReference type="Proteomes" id="UP001165740"/>
    </source>
</evidence>
<feature type="transmembrane region" description="Helical" evidence="11">
    <location>
        <begin position="26"/>
        <end position="51"/>
    </location>
</feature>